<evidence type="ECO:0000313" key="3">
    <source>
        <dbReference type="EMBL" id="SBV31745.1"/>
    </source>
</evidence>
<dbReference type="Gene3D" id="2.160.20.20">
    <property type="match status" value="1"/>
</dbReference>
<dbReference type="PROSITE" id="PS51208">
    <property type="entry name" value="AUTOTRANSPORTER"/>
    <property type="match status" value="1"/>
</dbReference>
<evidence type="ECO:0000259" key="2">
    <source>
        <dbReference type="PROSITE" id="PS51208"/>
    </source>
</evidence>
<dbReference type="InterPro" id="IPR004899">
    <property type="entry name" value="Pertactin_central"/>
</dbReference>
<organism evidence="3">
    <name type="scientific">uncultured Sphingopyxis sp</name>
    <dbReference type="NCBI Taxonomy" id="310581"/>
    <lineage>
        <taxon>Bacteria</taxon>
        <taxon>Pseudomonadati</taxon>
        <taxon>Pseudomonadota</taxon>
        <taxon>Alphaproteobacteria</taxon>
        <taxon>Sphingomonadales</taxon>
        <taxon>Sphingomonadaceae</taxon>
        <taxon>Sphingopyxis</taxon>
        <taxon>environmental samples</taxon>
    </lineage>
</organism>
<evidence type="ECO:0000256" key="1">
    <source>
        <dbReference type="SAM" id="SignalP"/>
    </source>
</evidence>
<dbReference type="RefSeq" id="WP_295323582.1">
    <property type="nucleotide sequence ID" value="NZ_LT598653.1"/>
</dbReference>
<dbReference type="InterPro" id="IPR012332">
    <property type="entry name" value="Autotransporter_pectin_lyase_C"/>
</dbReference>
<gene>
    <name evidence="3" type="ORF">SPPYR_0625</name>
</gene>
<reference evidence="3" key="1">
    <citation type="submission" date="2016-03" db="EMBL/GenBank/DDBJ databases">
        <authorList>
            <person name="Ploux O."/>
        </authorList>
    </citation>
    <scope>NUCLEOTIDE SEQUENCE</scope>
    <source>
        <strain evidence="3">UC10</strain>
    </source>
</reference>
<dbReference type="GO" id="GO:0019867">
    <property type="term" value="C:outer membrane"/>
    <property type="evidence" value="ECO:0007669"/>
    <property type="project" value="InterPro"/>
</dbReference>
<dbReference type="SUPFAM" id="SSF103515">
    <property type="entry name" value="Autotransporter"/>
    <property type="match status" value="1"/>
</dbReference>
<dbReference type="InterPro" id="IPR036709">
    <property type="entry name" value="Autotransporte_beta_dom_sf"/>
</dbReference>
<dbReference type="KEGG" id="sphu:SPPYR_0625"/>
<feature type="chain" id="PRO_5013368675" description="Autotransporter domain-containing protein" evidence="1">
    <location>
        <begin position="30"/>
        <end position="1192"/>
    </location>
</feature>
<proteinExistence type="predicted"/>
<dbReference type="Pfam" id="PF03212">
    <property type="entry name" value="Pertactin"/>
    <property type="match status" value="1"/>
</dbReference>
<dbReference type="NCBIfam" id="TIGR01414">
    <property type="entry name" value="autotrans_barl"/>
    <property type="match status" value="1"/>
</dbReference>
<protein>
    <recommendedName>
        <fullName evidence="2">Autotransporter domain-containing protein</fullName>
    </recommendedName>
</protein>
<feature type="domain" description="Autotransporter" evidence="2">
    <location>
        <begin position="919"/>
        <end position="1192"/>
    </location>
</feature>
<name>A0A1Y5PSY6_9SPHN</name>
<dbReference type="InterPro" id="IPR011050">
    <property type="entry name" value="Pectin_lyase_fold/virulence"/>
</dbReference>
<dbReference type="InterPro" id="IPR006315">
    <property type="entry name" value="OM_autotransptr_brl_dom"/>
</dbReference>
<dbReference type="SMART" id="SM00869">
    <property type="entry name" value="Autotransporter"/>
    <property type="match status" value="1"/>
</dbReference>
<dbReference type="AlphaFoldDB" id="A0A1Y5PSY6"/>
<sequence>MISSRTRRILATTSIGAIATLLWANSAAAQQQNACGPLIDGQVFCPSDGATYPEGIRYDAAGNITLNLGEGLSLAPVVGEAGIIAISGFGTGGAVAINGSGTSINARDATGAAVEADGDIVIDLASVSTEVVTPGEVAAGITAATPFGSTRINVGSVRTVGDYSNGIVVEQGGLGNVSINAGSISTNGFASDGIKVVSGGDTIIAVDKIEGHGDYIWGANITNGIEYEGQLIYGVTSVSVGQINLSGNYNSGIVLNSQGVGIIDIGDLNVEGTGSSGVNASAAETAYVSVGTATFRGEGSGGIVAASNNGNAFVKVGSLTAENGAGIVAVSGSGDAIAEADSIHIKGDFARGAEAASTAGNANVRVAEISTDGQVAHAIAVSAMKGEANIIAGEVTTAGDTSYGIMATGKENDIRVLGALTTKGDWSAGILSSTTGGENFVLTSGKVTTQGANSDAFWITSRYAASVIRATGDVATSGDRAIGIRAIGEDGEVSIDAQNIVTEGAGSHGIQARTRFVSFYSGPSPDNPVSLGGDIDIRAANVAVSGEGAMGISARGLGNAAILAGNVSAVSGSAIETDMIEDVALDLRGNIRSQDASAVVARGQNVSIEIGASAHVFGGQNGLVIDAVGSRCALPDLGDGSPNPCPNPGDETAGGGIGNAAFVAAPANFPAFAGDARVINRGTIEAVDGFAVRVENGTIAFENRGTITGGVRFAGGDDLFDNSGSLVLTKNSDFGDGTDILRNSGVVRAGGDLRLDGLERFENSGAIDLGNEKTGDVLTIAGDYVGRGDAVVRLDIDGAGRASDRLVIEGSASGSTAIALSTDPTEAKITGAKGVLLVEVEGQSTADAFTLAEATRDIGLVRYALTYDAANGSYSLVGRAGAGAFRQLGALQAADHMWDASADVWRTQGLSRRDALMGDLGAVSRLWGSLQGGRATRDWSTADGDDEIDLDYRQRHRGGQIGYDLFGSGGETGALRFGLTGGYATSKLRYRGGGERIELSTANVGIYANYVGERLFANLLVKYDHHDVELETSAFASTQDIGGSTWGVDGEVGMRFGSTGMFVEPTVGLSWSASDIDSLGTANQRLEFEQSKQVKARIGARFGGTSQFANGNALTLYASGNAVRIFGDDYGLTVTAGESQRIEGDRLGTFGEGRAGVSYRTAAGFEAFAEGQGELGSGYDGLTGRIGFRIGF</sequence>
<feature type="signal peptide" evidence="1">
    <location>
        <begin position="1"/>
        <end position="29"/>
    </location>
</feature>
<accession>A0A1Y5PSY6</accession>
<dbReference type="EMBL" id="LT598653">
    <property type="protein sequence ID" value="SBV31745.1"/>
    <property type="molecule type" value="Genomic_DNA"/>
</dbReference>
<dbReference type="Gene3D" id="2.40.128.130">
    <property type="entry name" value="Autotransporter beta-domain"/>
    <property type="match status" value="1"/>
</dbReference>
<dbReference type="SUPFAM" id="SSF51126">
    <property type="entry name" value="Pectin lyase-like"/>
    <property type="match status" value="1"/>
</dbReference>
<keyword evidence="1" id="KW-0732">Signal</keyword>
<dbReference type="InterPro" id="IPR005546">
    <property type="entry name" value="Autotransporte_beta"/>
</dbReference>